<protein>
    <recommendedName>
        <fullName evidence="3">RRM domain-containing protein</fullName>
    </recommendedName>
</protein>
<keyword evidence="2" id="KW-1185">Reference proteome</keyword>
<dbReference type="AlphaFoldDB" id="A5DJX8"/>
<reference evidence="1 2" key="1">
    <citation type="journal article" date="2009" name="Nature">
        <title>Evolution of pathogenicity and sexual reproduction in eight Candida genomes.</title>
        <authorList>
            <person name="Butler G."/>
            <person name="Rasmussen M.D."/>
            <person name="Lin M.F."/>
            <person name="Santos M.A."/>
            <person name="Sakthikumar S."/>
            <person name="Munro C.A."/>
            <person name="Rheinbay E."/>
            <person name="Grabherr M."/>
            <person name="Forche A."/>
            <person name="Reedy J.L."/>
            <person name="Agrafioti I."/>
            <person name="Arnaud M.B."/>
            <person name="Bates S."/>
            <person name="Brown A.J."/>
            <person name="Brunke S."/>
            <person name="Costanzo M.C."/>
            <person name="Fitzpatrick D.A."/>
            <person name="de Groot P.W."/>
            <person name="Harris D."/>
            <person name="Hoyer L.L."/>
            <person name="Hube B."/>
            <person name="Klis F.M."/>
            <person name="Kodira C."/>
            <person name="Lennard N."/>
            <person name="Logue M.E."/>
            <person name="Martin R."/>
            <person name="Neiman A.M."/>
            <person name="Nikolaou E."/>
            <person name="Quail M.A."/>
            <person name="Quinn J."/>
            <person name="Santos M.C."/>
            <person name="Schmitzberger F.F."/>
            <person name="Sherlock G."/>
            <person name="Shah P."/>
            <person name="Silverstein K.A."/>
            <person name="Skrzypek M.S."/>
            <person name="Soll D."/>
            <person name="Staggs R."/>
            <person name="Stansfield I."/>
            <person name="Stumpf M.P."/>
            <person name="Sudbery P.E."/>
            <person name="Srikantha T."/>
            <person name="Zeng Q."/>
            <person name="Berman J."/>
            <person name="Berriman M."/>
            <person name="Heitman J."/>
            <person name="Gow N.A."/>
            <person name="Lorenz M.C."/>
            <person name="Birren B.W."/>
            <person name="Kellis M."/>
            <person name="Cuomo C.A."/>
        </authorList>
    </citation>
    <scope>NUCLEOTIDE SEQUENCE [LARGE SCALE GENOMIC DNA]</scope>
    <source>
        <strain evidence="2">ATCC 6260 / CBS 566 / DSM 6381 / JCM 1539 / NBRC 10279 / NRRL Y-324</strain>
    </source>
</reference>
<dbReference type="GeneID" id="5125906"/>
<dbReference type="HOGENOM" id="CLU_960129_0_0_1"/>
<accession>A5DJX8</accession>
<dbReference type="eggNOG" id="ENOG502RYS8">
    <property type="taxonomic scope" value="Eukaryota"/>
</dbReference>
<dbReference type="RefSeq" id="XP_001484198.2">
    <property type="nucleotide sequence ID" value="XM_001484148.1"/>
</dbReference>
<evidence type="ECO:0000313" key="2">
    <source>
        <dbReference type="Proteomes" id="UP000001997"/>
    </source>
</evidence>
<dbReference type="Proteomes" id="UP000001997">
    <property type="component" value="Unassembled WGS sequence"/>
</dbReference>
<organism evidence="1 2">
    <name type="scientific">Meyerozyma guilliermondii (strain ATCC 6260 / CBS 566 / DSM 6381 / JCM 1539 / NBRC 10279 / NRRL Y-324)</name>
    <name type="common">Yeast</name>
    <name type="synonym">Candida guilliermondii</name>
    <dbReference type="NCBI Taxonomy" id="294746"/>
    <lineage>
        <taxon>Eukaryota</taxon>
        <taxon>Fungi</taxon>
        <taxon>Dikarya</taxon>
        <taxon>Ascomycota</taxon>
        <taxon>Saccharomycotina</taxon>
        <taxon>Pichiomycetes</taxon>
        <taxon>Debaryomycetaceae</taxon>
        <taxon>Meyerozyma</taxon>
    </lineage>
</organism>
<evidence type="ECO:0000313" key="1">
    <source>
        <dbReference type="EMBL" id="EDK39481.2"/>
    </source>
</evidence>
<dbReference type="FunCoup" id="A5DJX8">
    <property type="interactions" value="30"/>
</dbReference>
<dbReference type="OMA" id="ATHGLEC"/>
<sequence length="290" mass="33360">MNQYTASHFPRVIPTFANLLDSSSSRAGLYNLAKRAQSWLHGSRQSRSLILSSDYNVHSGSNTADAEAQLYTIFNEPSQRVVVVYSKKRLELRSLLEQVRGGPLEKVHEKKDRDSHLVEIHFLSPHDAQEFYNYCTKTRFFLVNGSRLWVEWDSSYKKRFPMPMLIPPFVLNQINMFGASRCLLITKPMFGKHSKRIGSHMFYPQPPRNFLYEHLNFEELRKELEQYGSVIDITPMVSVNVSICVHFADIRSAILVKKDVEVPGTPANKACASLTVTYYKDPCDQKCYVI</sequence>
<name>A5DJX8_PICGU</name>
<dbReference type="EMBL" id="CH408158">
    <property type="protein sequence ID" value="EDK39481.2"/>
    <property type="molecule type" value="Genomic_DNA"/>
</dbReference>
<proteinExistence type="predicted"/>
<dbReference type="STRING" id="294746.A5DJX8"/>
<gene>
    <name evidence="1" type="ORF">PGUG_03579</name>
</gene>
<dbReference type="OrthoDB" id="4073963at2759"/>
<dbReference type="KEGG" id="pgu:PGUG_03579"/>
<evidence type="ECO:0008006" key="3">
    <source>
        <dbReference type="Google" id="ProtNLM"/>
    </source>
</evidence>
<dbReference type="VEuPathDB" id="FungiDB:PGUG_03579"/>
<dbReference type="InParanoid" id="A5DJX8"/>